<keyword evidence="2" id="KW-1185">Reference proteome</keyword>
<proteinExistence type="predicted"/>
<reference evidence="1 2" key="1">
    <citation type="journal article" date="2023" name="Plants (Basel)">
        <title>Bridging the Gap: Combining Genomics and Transcriptomics Approaches to Understand Stylosanthes scabra, an Orphan Legume from the Brazilian Caatinga.</title>
        <authorList>
            <person name="Ferreira-Neto J.R.C."/>
            <person name="da Silva M.D."/>
            <person name="Binneck E."/>
            <person name="de Melo N.F."/>
            <person name="da Silva R.H."/>
            <person name="de Melo A.L.T.M."/>
            <person name="Pandolfi V."/>
            <person name="Bustamante F.O."/>
            <person name="Brasileiro-Vidal A.C."/>
            <person name="Benko-Iseppon A.M."/>
        </authorList>
    </citation>
    <scope>NUCLEOTIDE SEQUENCE [LARGE SCALE GENOMIC DNA]</scope>
    <source>
        <tissue evidence="1">Leaves</tissue>
    </source>
</reference>
<accession>A0ABU6QSV1</accession>
<evidence type="ECO:0000313" key="2">
    <source>
        <dbReference type="Proteomes" id="UP001341840"/>
    </source>
</evidence>
<dbReference type="EMBL" id="JASCZI010001315">
    <property type="protein sequence ID" value="MED6114731.1"/>
    <property type="molecule type" value="Genomic_DNA"/>
</dbReference>
<gene>
    <name evidence="1" type="ORF">PIB30_083348</name>
</gene>
<organism evidence="1 2">
    <name type="scientific">Stylosanthes scabra</name>
    <dbReference type="NCBI Taxonomy" id="79078"/>
    <lineage>
        <taxon>Eukaryota</taxon>
        <taxon>Viridiplantae</taxon>
        <taxon>Streptophyta</taxon>
        <taxon>Embryophyta</taxon>
        <taxon>Tracheophyta</taxon>
        <taxon>Spermatophyta</taxon>
        <taxon>Magnoliopsida</taxon>
        <taxon>eudicotyledons</taxon>
        <taxon>Gunneridae</taxon>
        <taxon>Pentapetalae</taxon>
        <taxon>rosids</taxon>
        <taxon>fabids</taxon>
        <taxon>Fabales</taxon>
        <taxon>Fabaceae</taxon>
        <taxon>Papilionoideae</taxon>
        <taxon>50 kb inversion clade</taxon>
        <taxon>dalbergioids sensu lato</taxon>
        <taxon>Dalbergieae</taxon>
        <taxon>Pterocarpus clade</taxon>
        <taxon>Stylosanthes</taxon>
    </lineage>
</organism>
<sequence>DGVVFLRELFCSFHRLCGDCSLSGRLRVAVLAGSFVDNRDFFLHLPPNSPALCFYLLNMRFPTDGANVKVGLLNDCPKDLEWGTEPQ</sequence>
<comment type="caution">
    <text evidence="1">The sequence shown here is derived from an EMBL/GenBank/DDBJ whole genome shotgun (WGS) entry which is preliminary data.</text>
</comment>
<evidence type="ECO:0000313" key="1">
    <source>
        <dbReference type="EMBL" id="MED6114731.1"/>
    </source>
</evidence>
<name>A0ABU6QSV1_9FABA</name>
<feature type="non-terminal residue" evidence="1">
    <location>
        <position position="1"/>
    </location>
</feature>
<protein>
    <recommendedName>
        <fullName evidence="3">Galectin</fullName>
    </recommendedName>
</protein>
<evidence type="ECO:0008006" key="3">
    <source>
        <dbReference type="Google" id="ProtNLM"/>
    </source>
</evidence>
<dbReference type="Proteomes" id="UP001341840">
    <property type="component" value="Unassembled WGS sequence"/>
</dbReference>